<accession>A0A132N815</accession>
<name>A0A132N815_HYDSH</name>
<feature type="compositionally biased region" description="Basic and acidic residues" evidence="1">
    <location>
        <begin position="16"/>
        <end position="31"/>
    </location>
</feature>
<protein>
    <submittedName>
        <fullName evidence="2">Uncharacterized protein</fullName>
    </submittedName>
</protein>
<evidence type="ECO:0000313" key="2">
    <source>
        <dbReference type="EMBL" id="OAR05244.1"/>
    </source>
</evidence>
<gene>
    <name evidence="2" type="ORF">SA87_05635</name>
</gene>
<proteinExistence type="predicted"/>
<dbReference type="STRING" id="1484.SA87_05635"/>
<dbReference type="Proteomes" id="UP000243024">
    <property type="component" value="Unassembled WGS sequence"/>
</dbReference>
<dbReference type="AlphaFoldDB" id="A0A132N815"/>
<feature type="region of interest" description="Disordered" evidence="1">
    <location>
        <begin position="1"/>
        <end position="60"/>
    </location>
</feature>
<dbReference type="EMBL" id="JXBB01000003">
    <property type="protein sequence ID" value="OAR05244.1"/>
    <property type="molecule type" value="Genomic_DNA"/>
</dbReference>
<evidence type="ECO:0000313" key="3">
    <source>
        <dbReference type="Proteomes" id="UP000243024"/>
    </source>
</evidence>
<reference evidence="2 3" key="1">
    <citation type="submission" date="2015-09" db="EMBL/GenBank/DDBJ databases">
        <title>Draft genome sequence of Hydrogenibacillus schlegelii DSM 2000.</title>
        <authorList>
            <person name="Hemp J."/>
        </authorList>
    </citation>
    <scope>NUCLEOTIDE SEQUENCE [LARGE SCALE GENOMIC DNA]</scope>
    <source>
        <strain evidence="2 3">MA 48</strain>
    </source>
</reference>
<sequence>MPVFGRVPGVSASPDPSRERGVFHPSREATKRRAFRPWLDRRTGGAGRRSPDGPSPLFGR</sequence>
<organism evidence="2 3">
    <name type="scientific">Hydrogenibacillus schlegelii</name>
    <name type="common">Bacillus schlegelii</name>
    <dbReference type="NCBI Taxonomy" id="1484"/>
    <lineage>
        <taxon>Bacteria</taxon>
        <taxon>Bacillati</taxon>
        <taxon>Bacillota</taxon>
        <taxon>Bacilli</taxon>
        <taxon>Bacillales</taxon>
        <taxon>Bacillales Family X. Incertae Sedis</taxon>
        <taxon>Hydrogenibacillus</taxon>
    </lineage>
</organism>
<evidence type="ECO:0000256" key="1">
    <source>
        <dbReference type="SAM" id="MobiDB-lite"/>
    </source>
</evidence>
<comment type="caution">
    <text evidence="2">The sequence shown here is derived from an EMBL/GenBank/DDBJ whole genome shotgun (WGS) entry which is preliminary data.</text>
</comment>
<keyword evidence="3" id="KW-1185">Reference proteome</keyword>